<dbReference type="EMBL" id="JAUCMV010000005">
    <property type="protein sequence ID" value="KAK0395127.1"/>
    <property type="molecule type" value="Genomic_DNA"/>
</dbReference>
<dbReference type="Gene3D" id="2.60.40.150">
    <property type="entry name" value="C2 domain"/>
    <property type="match status" value="2"/>
</dbReference>
<evidence type="ECO:0000259" key="3">
    <source>
        <dbReference type="PROSITE" id="PS50004"/>
    </source>
</evidence>
<dbReference type="SMART" id="SM00060">
    <property type="entry name" value="FN3"/>
    <property type="match status" value="5"/>
</dbReference>
<feature type="domain" description="Fibronectin type-III" evidence="4">
    <location>
        <begin position="396"/>
        <end position="487"/>
    </location>
</feature>
<dbReference type="InterPro" id="IPR003961">
    <property type="entry name" value="FN3_dom"/>
</dbReference>
<dbReference type="CDD" id="cd00063">
    <property type="entry name" value="FN3"/>
    <property type="match status" value="3"/>
</dbReference>
<dbReference type="PANTHER" id="PTHR46957:SF3">
    <property type="entry name" value="CYTOKINE RECEPTOR"/>
    <property type="match status" value="1"/>
</dbReference>
<dbReference type="EC" id="3.1.3.48" evidence="1"/>
<dbReference type="InterPro" id="IPR013783">
    <property type="entry name" value="Ig-like_fold"/>
</dbReference>
<proteinExistence type="predicted"/>
<keyword evidence="6" id="KW-1185">Reference proteome</keyword>
<dbReference type="PROSITE" id="PS50004">
    <property type="entry name" value="C2"/>
    <property type="match status" value="1"/>
</dbReference>
<feature type="region of interest" description="Disordered" evidence="2">
    <location>
        <begin position="32"/>
        <end position="51"/>
    </location>
</feature>
<evidence type="ECO:0000313" key="5">
    <source>
        <dbReference type="EMBL" id="KAK0395127.1"/>
    </source>
</evidence>
<accession>A0AA39GZU0</accession>
<dbReference type="AlphaFoldDB" id="A0AA39GZU0"/>
<dbReference type="SMART" id="SM00239">
    <property type="entry name" value="C2"/>
    <property type="match status" value="1"/>
</dbReference>
<dbReference type="Gene3D" id="2.60.40.10">
    <property type="entry name" value="Immunoglobulins"/>
    <property type="match status" value="3"/>
</dbReference>
<reference evidence="5" key="1">
    <citation type="submission" date="2023-06" db="EMBL/GenBank/DDBJ databases">
        <title>Genomic analysis of the entomopathogenic nematode Steinernema hermaphroditum.</title>
        <authorList>
            <person name="Schwarz E.M."/>
            <person name="Heppert J.K."/>
            <person name="Baniya A."/>
            <person name="Schwartz H.T."/>
            <person name="Tan C.-H."/>
            <person name="Antoshechkin I."/>
            <person name="Sternberg P.W."/>
            <person name="Goodrich-Blair H."/>
            <person name="Dillman A.R."/>
        </authorList>
    </citation>
    <scope>NUCLEOTIDE SEQUENCE</scope>
    <source>
        <strain evidence="5">PS9179</strain>
        <tissue evidence="5">Whole animal</tissue>
    </source>
</reference>
<evidence type="ECO:0000256" key="1">
    <source>
        <dbReference type="ARBA" id="ARBA00013064"/>
    </source>
</evidence>
<dbReference type="Pfam" id="PF00168">
    <property type="entry name" value="C2"/>
    <property type="match status" value="2"/>
</dbReference>
<dbReference type="PANTHER" id="PTHR46957">
    <property type="entry name" value="CYTOKINE RECEPTOR"/>
    <property type="match status" value="1"/>
</dbReference>
<dbReference type="CDD" id="cd00276">
    <property type="entry name" value="C2B_Synaptotagmin"/>
    <property type="match status" value="1"/>
</dbReference>
<dbReference type="Pfam" id="PF00041">
    <property type="entry name" value="fn3"/>
    <property type="match status" value="1"/>
</dbReference>
<protein>
    <recommendedName>
        <fullName evidence="1">protein-tyrosine-phosphatase</fullName>
        <ecNumber evidence="1">3.1.3.48</ecNumber>
    </recommendedName>
</protein>
<comment type="caution">
    <text evidence="5">The sequence shown here is derived from an EMBL/GenBank/DDBJ whole genome shotgun (WGS) entry which is preliminary data.</text>
</comment>
<feature type="domain" description="C2" evidence="3">
    <location>
        <begin position="213"/>
        <end position="337"/>
    </location>
</feature>
<dbReference type="GO" id="GO:0016020">
    <property type="term" value="C:membrane"/>
    <property type="evidence" value="ECO:0007669"/>
    <property type="project" value="UniProtKB-SubCell"/>
</dbReference>
<dbReference type="InterPro" id="IPR036116">
    <property type="entry name" value="FN3_sf"/>
</dbReference>
<dbReference type="GO" id="GO:0004725">
    <property type="term" value="F:protein tyrosine phosphatase activity"/>
    <property type="evidence" value="ECO:0007669"/>
    <property type="project" value="UniProtKB-EC"/>
</dbReference>
<dbReference type="Proteomes" id="UP001175271">
    <property type="component" value="Unassembled WGS sequence"/>
</dbReference>
<gene>
    <name evidence="5" type="ORF">QR680_001129</name>
</gene>
<dbReference type="InterPro" id="IPR050713">
    <property type="entry name" value="RTP_Phos/Ushers"/>
</dbReference>
<dbReference type="SUPFAM" id="SSF49265">
    <property type="entry name" value="Fibronectin type III"/>
    <property type="match status" value="2"/>
</dbReference>
<dbReference type="Pfam" id="PF18861">
    <property type="entry name" value="PTP_tm"/>
    <property type="match status" value="1"/>
</dbReference>
<dbReference type="SUPFAM" id="SSF49562">
    <property type="entry name" value="C2 domain (Calcium/lipid-binding domain, CaLB)"/>
    <property type="match status" value="2"/>
</dbReference>
<name>A0AA39GZU0_9BILA</name>
<dbReference type="InterPro" id="IPR000008">
    <property type="entry name" value="C2_dom"/>
</dbReference>
<feature type="domain" description="Fibronectin type-III" evidence="4">
    <location>
        <begin position="882"/>
        <end position="978"/>
    </location>
</feature>
<dbReference type="InterPro" id="IPR035892">
    <property type="entry name" value="C2_domain_sf"/>
</dbReference>
<evidence type="ECO:0000256" key="2">
    <source>
        <dbReference type="SAM" id="MobiDB-lite"/>
    </source>
</evidence>
<evidence type="ECO:0000259" key="4">
    <source>
        <dbReference type="PROSITE" id="PS50853"/>
    </source>
</evidence>
<organism evidence="5 6">
    <name type="scientific">Steinernema hermaphroditum</name>
    <dbReference type="NCBI Taxonomy" id="289476"/>
    <lineage>
        <taxon>Eukaryota</taxon>
        <taxon>Metazoa</taxon>
        <taxon>Ecdysozoa</taxon>
        <taxon>Nematoda</taxon>
        <taxon>Chromadorea</taxon>
        <taxon>Rhabditida</taxon>
        <taxon>Tylenchina</taxon>
        <taxon>Panagrolaimomorpha</taxon>
        <taxon>Strongyloidoidea</taxon>
        <taxon>Steinernematidae</taxon>
        <taxon>Steinernema</taxon>
    </lineage>
</organism>
<evidence type="ECO:0000313" key="6">
    <source>
        <dbReference type="Proteomes" id="UP001175271"/>
    </source>
</evidence>
<sequence length="1177" mass="132396">MMHQMRRLSCIPQALNQKLDIIATEFANEFSDGGSAGNDSRRSSEQEMAESALQFLERRRSTEHSMGAIQPDLYRRRGSVVNHQSSKGLPTVGRAQLQMSYDFTRSDFLVTLLNVCCNTSLDEYFIALVVGEAKRRESSKMVSGAPFHQESFKFALSYDELLEKTLTIQLVGARRIGTCPVVIGSVSIDLSSIDPTDDLLLWTDIDAFNAAEKRGEVLIGLHHLQSAERLTVTVHQARELFKNDGFPNAYVKIALIQGGKVVKKRKTAVKKNSANPVWNEAINFSVTSKNLATSQLRIYIVDYDRFGTHKVLGETVECSVYVDLVSLPALPPGTVKLLIDYQPPFGEPRPNFTASLNRYSVIINQTAPSTDYYVRIIGLRSDGSQLLLSERVLPSSPQAPRFESVVAEETEAIISFLPPEGKNNLSYYLEYSPDGQEDHINYIETDSTIVRLQGLLPDTQYHLKILSVFKTIPSEKAIEANFHTEDAAPEVCNFKLKVLVVVAQNNASSSYDSRGDSDISCQSLLLDGGDIVTVDGDNNIHFNHHIHNNRQPHDNNINKNIHDTCLYHHDHPHNIYKHSNEDLNRPSRQAGKYGSSPNYSAYSNPPADIFVQKTGDQVRVDWEAPETTLCDTYIVNYTVLTAPNPNTFSVASPEPFIHMKMFPGHKVEIKASCMLEGSEAASWWAYRILDFGRPRAVENLRVQSVVTDEFYVGHVQLEFDWPEHHDFDYYDIVVSYSLGKRLASANEITVNKTGPVMISKLEPAKLYTFTVKNVSRELGISSQTKGLRQMMPPVITSTLYPGQISSYAININFGESDPEHKFEYYELTFSGSSKNITKRLEKDDQKSFTFNKLIPGKTYAFTLYTVYKDVYSRPVEAKITTYPLKVNKLYPVLGEGYATLYWDIENVADNDCRYRLSYTGTSNTGYQSTNTVELKNKNHYRFTNLTPDTYYTFTITVIMGVGDAEAESESETVTVGLAGRPTSLPVLQRYGSRELSVQFENDYSLFSDTNGVIDSVAVIVTEDPELGGDDFDLKSWYEVKSEDKWTAYRASPSTFNPFQKRTVKSTTFIIGEEDCERRRLDEKYCNGILRSNTNYMVKIRAYTVSNVAMETQWVSLSGAFHIQKQDDVSLAICISTGVLGKALLNSNGAICYFLQYSPSSIYCPPSIEVFVAEHMTR</sequence>
<dbReference type="PROSITE" id="PS50853">
    <property type="entry name" value="FN3"/>
    <property type="match status" value="2"/>
</dbReference>
<dbReference type="InterPro" id="IPR041201">
    <property type="entry name" value="PTPRJ_TM"/>
</dbReference>